<sequence length="65" mass="7175">MSEHLNLKPNIANADDFYADLLAAHKGLSKDESDAYNARLLLILANHIGDRKVLREALEAAKSKT</sequence>
<proteinExistence type="predicted"/>
<protein>
    <submittedName>
        <fullName evidence="1">DUF2783 domain-containing protein</fullName>
    </submittedName>
</protein>
<dbReference type="InterPro" id="IPR021233">
    <property type="entry name" value="DUF2783"/>
</dbReference>
<dbReference type="Pfam" id="PF10932">
    <property type="entry name" value="DUF2783"/>
    <property type="match status" value="1"/>
</dbReference>
<keyword evidence="2" id="KW-1185">Reference proteome</keyword>
<dbReference type="Proteomes" id="UP001201217">
    <property type="component" value="Unassembled WGS sequence"/>
</dbReference>
<dbReference type="RefSeq" id="WP_236112373.1">
    <property type="nucleotide sequence ID" value="NZ_JAKGTI010000001.1"/>
</dbReference>
<name>A0ABS9E216_9HYPH</name>
<reference evidence="1 2" key="1">
    <citation type="submission" date="2022-01" db="EMBL/GenBank/DDBJ databases">
        <title>Maritalea mediterranea sp. nov., isolated from marine plastic residues from the Malva-rosa beach (Valencia, Spain).</title>
        <authorList>
            <person name="Vidal-Verdu A."/>
            <person name="Molina-Menor E."/>
            <person name="Pascual J."/>
            <person name="Pereto J."/>
            <person name="Porcar M."/>
        </authorList>
    </citation>
    <scope>NUCLEOTIDE SEQUENCE [LARGE SCALE GENOMIC DNA]</scope>
    <source>
        <strain evidence="1 2">P4.10X</strain>
    </source>
</reference>
<evidence type="ECO:0000313" key="2">
    <source>
        <dbReference type="Proteomes" id="UP001201217"/>
    </source>
</evidence>
<organism evidence="1 2">
    <name type="scientific">Maritalea mediterranea</name>
    <dbReference type="NCBI Taxonomy" id="2909667"/>
    <lineage>
        <taxon>Bacteria</taxon>
        <taxon>Pseudomonadati</taxon>
        <taxon>Pseudomonadota</taxon>
        <taxon>Alphaproteobacteria</taxon>
        <taxon>Hyphomicrobiales</taxon>
        <taxon>Devosiaceae</taxon>
        <taxon>Maritalea</taxon>
    </lineage>
</organism>
<dbReference type="EMBL" id="JAKGTI010000001">
    <property type="protein sequence ID" value="MCF4096896.1"/>
    <property type="molecule type" value="Genomic_DNA"/>
</dbReference>
<evidence type="ECO:0000313" key="1">
    <source>
        <dbReference type="EMBL" id="MCF4096896.1"/>
    </source>
</evidence>
<gene>
    <name evidence="1" type="ORF">L1I42_00160</name>
</gene>
<accession>A0ABS9E216</accession>
<comment type="caution">
    <text evidence="1">The sequence shown here is derived from an EMBL/GenBank/DDBJ whole genome shotgun (WGS) entry which is preliminary data.</text>
</comment>